<proteinExistence type="predicted"/>
<name>A0A9N9AG04_9GLOM</name>
<accession>A0A9N9AG04</accession>
<organism evidence="2 3">
    <name type="scientific">Cetraspora pellucida</name>
    <dbReference type="NCBI Taxonomy" id="1433469"/>
    <lineage>
        <taxon>Eukaryota</taxon>
        <taxon>Fungi</taxon>
        <taxon>Fungi incertae sedis</taxon>
        <taxon>Mucoromycota</taxon>
        <taxon>Glomeromycotina</taxon>
        <taxon>Glomeromycetes</taxon>
        <taxon>Diversisporales</taxon>
        <taxon>Gigasporaceae</taxon>
        <taxon>Cetraspora</taxon>
    </lineage>
</organism>
<comment type="caution">
    <text evidence="2">The sequence shown here is derived from an EMBL/GenBank/DDBJ whole genome shotgun (WGS) entry which is preliminary data.</text>
</comment>
<evidence type="ECO:0000256" key="1">
    <source>
        <dbReference type="SAM" id="Coils"/>
    </source>
</evidence>
<keyword evidence="1" id="KW-0175">Coiled coil</keyword>
<dbReference type="OrthoDB" id="2478296at2759"/>
<sequence length="87" mass="10227">MKILLLEIDLTNETGNNDMNKLENMLEELEMSYDYIKLLAEEYINVDDKLQTMNILTKESVIKDILKEQGLVNNEDSDNDEKEEEKE</sequence>
<feature type="non-terminal residue" evidence="2">
    <location>
        <position position="87"/>
    </location>
</feature>
<evidence type="ECO:0000313" key="3">
    <source>
        <dbReference type="Proteomes" id="UP000789759"/>
    </source>
</evidence>
<reference evidence="2" key="1">
    <citation type="submission" date="2021-06" db="EMBL/GenBank/DDBJ databases">
        <authorList>
            <person name="Kallberg Y."/>
            <person name="Tangrot J."/>
            <person name="Rosling A."/>
        </authorList>
    </citation>
    <scope>NUCLEOTIDE SEQUENCE</scope>
    <source>
        <strain evidence="2">FL966</strain>
    </source>
</reference>
<keyword evidence="3" id="KW-1185">Reference proteome</keyword>
<protein>
    <submittedName>
        <fullName evidence="2">22749_t:CDS:1</fullName>
    </submittedName>
</protein>
<evidence type="ECO:0000313" key="2">
    <source>
        <dbReference type="EMBL" id="CAG8527722.1"/>
    </source>
</evidence>
<feature type="coiled-coil region" evidence="1">
    <location>
        <begin position="12"/>
        <end position="39"/>
    </location>
</feature>
<dbReference type="Proteomes" id="UP000789759">
    <property type="component" value="Unassembled WGS sequence"/>
</dbReference>
<gene>
    <name evidence="2" type="ORF">CPELLU_LOCUS3696</name>
</gene>
<dbReference type="EMBL" id="CAJVQA010001829">
    <property type="protein sequence ID" value="CAG8527722.1"/>
    <property type="molecule type" value="Genomic_DNA"/>
</dbReference>
<dbReference type="AlphaFoldDB" id="A0A9N9AG04"/>